<dbReference type="GO" id="GO:0102524">
    <property type="term" value="F:tRNA(Phe) (7-(3-amino-3-carboxypropyl)wyosine37-C2)-hydroxylase activity"/>
    <property type="evidence" value="ECO:0007669"/>
    <property type="project" value="UniProtKB-EC"/>
</dbReference>
<comment type="caution">
    <text evidence="15">The sequence shown here is derived from an EMBL/GenBank/DDBJ whole genome shotgun (WGS) entry which is preliminary data.</text>
</comment>
<dbReference type="InterPro" id="IPR041667">
    <property type="entry name" value="Cupin_8"/>
</dbReference>
<comment type="subunit">
    <text evidence="2">Homodimer.</text>
</comment>
<proteinExistence type="inferred from homology"/>
<evidence type="ECO:0000256" key="3">
    <source>
        <dbReference type="ARBA" id="ARBA00022694"/>
    </source>
</evidence>
<dbReference type="InterPro" id="IPR003347">
    <property type="entry name" value="JmjC_dom"/>
</dbReference>
<reference evidence="15 16" key="1">
    <citation type="submission" date="2019-01" db="EMBL/GenBank/DDBJ databases">
        <title>A draft genome assembly of the solar-powered sea slug Elysia chlorotica.</title>
        <authorList>
            <person name="Cai H."/>
            <person name="Li Q."/>
            <person name="Fang X."/>
            <person name="Li J."/>
            <person name="Curtis N.E."/>
            <person name="Altenburger A."/>
            <person name="Shibata T."/>
            <person name="Feng M."/>
            <person name="Maeda T."/>
            <person name="Schwartz J.A."/>
            <person name="Shigenobu S."/>
            <person name="Lundholm N."/>
            <person name="Nishiyama T."/>
            <person name="Yang H."/>
            <person name="Hasebe M."/>
            <person name="Li S."/>
            <person name="Pierce S.K."/>
            <person name="Wang J."/>
        </authorList>
    </citation>
    <scope>NUCLEOTIDE SEQUENCE [LARGE SCALE GENOMIC DNA]</scope>
    <source>
        <strain evidence="15">EC2010</strain>
        <tissue evidence="15">Whole organism of an adult</tissue>
    </source>
</reference>
<dbReference type="PANTHER" id="PTHR12461">
    <property type="entry name" value="HYPOXIA-INDUCIBLE FACTOR 1 ALPHA INHIBITOR-RELATED"/>
    <property type="match status" value="1"/>
</dbReference>
<evidence type="ECO:0000256" key="8">
    <source>
        <dbReference type="ARBA" id="ARBA00052052"/>
    </source>
</evidence>
<evidence type="ECO:0000256" key="5">
    <source>
        <dbReference type="ARBA" id="ARBA00022964"/>
    </source>
</evidence>
<evidence type="ECO:0000256" key="2">
    <source>
        <dbReference type="ARBA" id="ARBA00011738"/>
    </source>
</evidence>
<keyword evidence="6" id="KW-0560">Oxidoreductase</keyword>
<name>A0A3S0ZUI3_ELYCH</name>
<keyword evidence="5" id="KW-0223">Dioxygenase</keyword>
<dbReference type="EC" id="1.14.11.42" evidence="11"/>
<comment type="cofactor">
    <cofactor evidence="1">
        <name>Fe(2+)</name>
        <dbReference type="ChEBI" id="CHEBI:29033"/>
    </cofactor>
</comment>
<dbReference type="OrthoDB" id="263283at2759"/>
<evidence type="ECO:0000256" key="12">
    <source>
        <dbReference type="ARBA" id="ARBA00069230"/>
    </source>
</evidence>
<evidence type="ECO:0000256" key="7">
    <source>
        <dbReference type="ARBA" id="ARBA00023004"/>
    </source>
</evidence>
<comment type="catalytic activity">
    <reaction evidence="8">
        <text>7-[(3S)-3-amino-3-carboxypropyl]wyosine(37) in tRNA(Phe) + 2-oxoglutarate + O2 = 7-(2-hydroxy-3-amino-3-carboxypropyl)wyosine(37) in tRNA(Phe) + succinate + CO2</text>
        <dbReference type="Rhea" id="RHEA:37899"/>
        <dbReference type="Rhea" id="RHEA-COMP:10379"/>
        <dbReference type="Rhea" id="RHEA-COMP:11848"/>
        <dbReference type="ChEBI" id="CHEBI:15379"/>
        <dbReference type="ChEBI" id="CHEBI:16526"/>
        <dbReference type="ChEBI" id="CHEBI:16810"/>
        <dbReference type="ChEBI" id="CHEBI:30031"/>
        <dbReference type="ChEBI" id="CHEBI:73543"/>
        <dbReference type="ChEBI" id="CHEBI:73603"/>
        <dbReference type="EC" id="1.14.11.42"/>
    </reaction>
    <physiologicalReaction direction="left-to-right" evidence="8">
        <dbReference type="Rhea" id="RHEA:37900"/>
    </physiologicalReaction>
</comment>
<evidence type="ECO:0000313" key="16">
    <source>
        <dbReference type="Proteomes" id="UP000271974"/>
    </source>
</evidence>
<evidence type="ECO:0000313" key="15">
    <source>
        <dbReference type="EMBL" id="RUS75567.1"/>
    </source>
</evidence>
<keyword evidence="7" id="KW-0408">Iron</keyword>
<dbReference type="STRING" id="188477.A0A3S0ZUI3"/>
<dbReference type="PANTHER" id="PTHR12461:SF104">
    <property type="entry name" value="TRNA WYBUTOSINE-SYNTHESIZING PROTEIN 5"/>
    <property type="match status" value="1"/>
</dbReference>
<dbReference type="GO" id="GO:0000049">
    <property type="term" value="F:tRNA binding"/>
    <property type="evidence" value="ECO:0007669"/>
    <property type="project" value="TreeGrafter"/>
</dbReference>
<evidence type="ECO:0000256" key="9">
    <source>
        <dbReference type="ARBA" id="ARBA00054171"/>
    </source>
</evidence>
<evidence type="ECO:0000256" key="4">
    <source>
        <dbReference type="ARBA" id="ARBA00022723"/>
    </source>
</evidence>
<comment type="function">
    <text evidence="9">tRNA hydroxylase that acts as a component of the wybutosine biosynthesis pathway. Wybutosine is a hyper modified guanosine with a tricyclic base found at the 3'-position adjacent to the anticodon of eukaryotic phenylalanine tRNA. Catalyzes the hydroxylation of 7-(a-amino-a-carboxypropyl)wyosine (yW-72) into undermodified hydroxywybutosine (OHyW*). OHyW* being further transformed into hydroxywybutosine (OHyW) by LCMT2/TYW4. OHyW is a derivative of wybutosine found in higher eukaryotes.</text>
</comment>
<dbReference type="AlphaFoldDB" id="A0A3S0ZUI3"/>
<evidence type="ECO:0000259" key="14">
    <source>
        <dbReference type="PROSITE" id="PS51184"/>
    </source>
</evidence>
<protein>
    <recommendedName>
        <fullName evidence="12">tRNA wybutosine-synthesizing protein 5</fullName>
        <ecNumber evidence="11">1.14.11.42</ecNumber>
    </recommendedName>
    <alternativeName>
        <fullName evidence="13">tRNA(Phe) (7-(3-amino-3-carboxypropyl)wyosine(37)-C(2))-hydroxylase</fullName>
    </alternativeName>
</protein>
<dbReference type="GO" id="GO:0046872">
    <property type="term" value="F:metal ion binding"/>
    <property type="evidence" value="ECO:0007669"/>
    <property type="project" value="UniProtKB-KW"/>
</dbReference>
<dbReference type="SUPFAM" id="SSF51197">
    <property type="entry name" value="Clavaminate synthase-like"/>
    <property type="match status" value="1"/>
</dbReference>
<dbReference type="Proteomes" id="UP000271974">
    <property type="component" value="Unassembled WGS sequence"/>
</dbReference>
<keyword evidence="16" id="KW-1185">Reference proteome</keyword>
<evidence type="ECO:0000256" key="10">
    <source>
        <dbReference type="ARBA" id="ARBA00060814"/>
    </source>
</evidence>
<keyword evidence="4" id="KW-0479">Metal-binding</keyword>
<dbReference type="PROSITE" id="PS51184">
    <property type="entry name" value="JMJC"/>
    <property type="match status" value="1"/>
</dbReference>
<gene>
    <name evidence="15" type="ORF">EGW08_016661</name>
</gene>
<dbReference type="FunFam" id="2.60.120.650:FF:000022">
    <property type="entry name" value="tRNA wybutosine-synthesizing protein 5"/>
    <property type="match status" value="1"/>
</dbReference>
<evidence type="ECO:0000256" key="13">
    <source>
        <dbReference type="ARBA" id="ARBA00082992"/>
    </source>
</evidence>
<comment type="similarity">
    <text evidence="10">Belongs to the TYW5 family.</text>
</comment>
<dbReference type="Pfam" id="PF13621">
    <property type="entry name" value="Cupin_8"/>
    <property type="match status" value="1"/>
</dbReference>
<dbReference type="SMART" id="SM00558">
    <property type="entry name" value="JmjC"/>
    <property type="match status" value="1"/>
</dbReference>
<sequence>MKRHVNLSILNGITKDEFTSKIYPKREPVILRGLDLGPCTTRWTVPYLTQAGGSYEVKVHVSSVCEMDFINKNFLYRSLPFNEFVQRASEQHHKDFFIDATEKYYLRALGHDPRKDVANISVHFPGLAGDISIPEFFEPSQFFSSVFRIASKGAQIWTHYDVMDNLLIQVTGRKKVVLFPPTDVDFLYMSGDKSRILNVDSPDLEKFPKFVHAQRFEGTLEPGDVLFIPALWFHNMTYLDFGVAVNVFWRHMEARLYDSKDPYGNKDPVPAQRASQIVDRALKALEEMPSEYQDFYARRLCDRIRAKAFTQEDKGDR</sequence>
<dbReference type="Gene3D" id="6.10.140.1470">
    <property type="match status" value="1"/>
</dbReference>
<evidence type="ECO:0000256" key="1">
    <source>
        <dbReference type="ARBA" id="ARBA00001954"/>
    </source>
</evidence>
<evidence type="ECO:0000256" key="11">
    <source>
        <dbReference type="ARBA" id="ARBA00066716"/>
    </source>
</evidence>
<feature type="domain" description="JmjC" evidence="14">
    <location>
        <begin position="113"/>
        <end position="266"/>
    </location>
</feature>
<dbReference type="EMBL" id="RQTK01000729">
    <property type="protein sequence ID" value="RUS75567.1"/>
    <property type="molecule type" value="Genomic_DNA"/>
</dbReference>
<evidence type="ECO:0000256" key="6">
    <source>
        <dbReference type="ARBA" id="ARBA00023002"/>
    </source>
</evidence>
<dbReference type="Gene3D" id="2.60.120.650">
    <property type="entry name" value="Cupin"/>
    <property type="match status" value="1"/>
</dbReference>
<dbReference type="GO" id="GO:0031591">
    <property type="term" value="P:wybutosine biosynthetic process"/>
    <property type="evidence" value="ECO:0007669"/>
    <property type="project" value="TreeGrafter"/>
</dbReference>
<accession>A0A3S0ZUI3</accession>
<keyword evidence="3" id="KW-0819">tRNA processing</keyword>
<organism evidence="15 16">
    <name type="scientific">Elysia chlorotica</name>
    <name type="common">Eastern emerald elysia</name>
    <name type="synonym">Sea slug</name>
    <dbReference type="NCBI Taxonomy" id="188477"/>
    <lineage>
        <taxon>Eukaryota</taxon>
        <taxon>Metazoa</taxon>
        <taxon>Spiralia</taxon>
        <taxon>Lophotrochozoa</taxon>
        <taxon>Mollusca</taxon>
        <taxon>Gastropoda</taxon>
        <taxon>Heterobranchia</taxon>
        <taxon>Euthyneura</taxon>
        <taxon>Panpulmonata</taxon>
        <taxon>Sacoglossa</taxon>
        <taxon>Placobranchoidea</taxon>
        <taxon>Plakobranchidae</taxon>
        <taxon>Elysia</taxon>
    </lineage>
</organism>